<name>A0A1W1VFA9_9BACT</name>
<sequence length="539" mass="60179">MSQLDFFASAPKPAMPPITTSMPKLDLQTLESWLWDSANILRGSIDSSDFKNYIFGLLFLKRANDVFEEEVDLIIARDGVSREEAEDETYFKMPPEARWAEVKKATENIGVALDKAFAAIERENTQLEGVMTATKFGDKEKLSDDTLQRLLRHFNQYSLRNADLYTPDLLGDAYEYLIKQFADDAGKKGGEFYTPRGVVKLIVGLIRPEPRNKVYDPTCGSGGMLIESARYVAGQLGGKVGNNINVSLYGQEKNLGTWAIAKLNMLLHNFDSADLRKGDTLVNPQHKNSDNELMLFDRVIANPPFSQDRWWTPAEVNQEKKLGKDGKEKEIAPNYASAVVDKFGRLHYGIPPRGYADLAFLQHMLAVLKQDGRMGVVLPHGTLFRGGAEGSIRQKLLEADLVEGIVGLPSALFYNTGIPAAIWVLAKSKPATLKQRVLLLDASQEFREGKNQNELLDTHVERILAAYAAGQDVDKYMRVVELAEIKANDYNLNISRYIDRSTAAAAIDLPTVHAALRELEAKEAEIDEKLERLLEEIGI</sequence>
<keyword evidence="5" id="KW-0949">S-adenosyl-L-methionine</keyword>
<dbReference type="RefSeq" id="WP_234997106.1">
    <property type="nucleotide sequence ID" value="NZ_FWWW01000058.1"/>
</dbReference>
<dbReference type="Pfam" id="PF12161">
    <property type="entry name" value="HsdM_N"/>
    <property type="match status" value="1"/>
</dbReference>
<dbReference type="InterPro" id="IPR051537">
    <property type="entry name" value="DNA_Adenine_Mtase"/>
</dbReference>
<dbReference type="PRINTS" id="PR00507">
    <property type="entry name" value="N12N6MTFRASE"/>
</dbReference>
<dbReference type="Proteomes" id="UP000192266">
    <property type="component" value="Unassembled WGS sequence"/>
</dbReference>
<dbReference type="GO" id="GO:0008170">
    <property type="term" value="F:N-methyltransferase activity"/>
    <property type="evidence" value="ECO:0007669"/>
    <property type="project" value="InterPro"/>
</dbReference>
<feature type="domain" description="DNA methylase adenine-specific" evidence="8">
    <location>
        <begin position="167"/>
        <end position="502"/>
    </location>
</feature>
<dbReference type="EC" id="2.1.1.72" evidence="2"/>
<comment type="catalytic activity">
    <reaction evidence="7">
        <text>a 2'-deoxyadenosine in DNA + S-adenosyl-L-methionine = an N(6)-methyl-2'-deoxyadenosine in DNA + S-adenosyl-L-homocysteine + H(+)</text>
        <dbReference type="Rhea" id="RHEA:15197"/>
        <dbReference type="Rhea" id="RHEA-COMP:12418"/>
        <dbReference type="Rhea" id="RHEA-COMP:12419"/>
        <dbReference type="ChEBI" id="CHEBI:15378"/>
        <dbReference type="ChEBI" id="CHEBI:57856"/>
        <dbReference type="ChEBI" id="CHEBI:59789"/>
        <dbReference type="ChEBI" id="CHEBI:90615"/>
        <dbReference type="ChEBI" id="CHEBI:90616"/>
        <dbReference type="EC" id="2.1.1.72"/>
    </reaction>
</comment>
<protein>
    <recommendedName>
        <fullName evidence="2">site-specific DNA-methyltransferase (adenine-specific)</fullName>
        <ecNumber evidence="2">2.1.1.72</ecNumber>
    </recommendedName>
</protein>
<proteinExistence type="inferred from homology"/>
<evidence type="ECO:0000313" key="11">
    <source>
        <dbReference type="Proteomes" id="UP000192266"/>
    </source>
</evidence>
<evidence type="ECO:0000256" key="3">
    <source>
        <dbReference type="ARBA" id="ARBA00022603"/>
    </source>
</evidence>
<dbReference type="InterPro" id="IPR038333">
    <property type="entry name" value="T1MK-like_N_sf"/>
</dbReference>
<keyword evidence="11" id="KW-1185">Reference proteome</keyword>
<dbReference type="GO" id="GO:0009007">
    <property type="term" value="F:site-specific DNA-methyltransferase (adenine-specific) activity"/>
    <property type="evidence" value="ECO:0007669"/>
    <property type="project" value="UniProtKB-EC"/>
</dbReference>
<organism evidence="10 11">
    <name type="scientific">Hymenobacter roseosalivarius DSM 11622</name>
    <dbReference type="NCBI Taxonomy" id="645990"/>
    <lineage>
        <taxon>Bacteria</taxon>
        <taxon>Pseudomonadati</taxon>
        <taxon>Bacteroidota</taxon>
        <taxon>Cytophagia</taxon>
        <taxon>Cytophagales</taxon>
        <taxon>Hymenobacteraceae</taxon>
        <taxon>Hymenobacter</taxon>
    </lineage>
</organism>
<dbReference type="SUPFAM" id="SSF53335">
    <property type="entry name" value="S-adenosyl-L-methionine-dependent methyltransferases"/>
    <property type="match status" value="1"/>
</dbReference>
<dbReference type="InterPro" id="IPR029063">
    <property type="entry name" value="SAM-dependent_MTases_sf"/>
</dbReference>
<evidence type="ECO:0000256" key="1">
    <source>
        <dbReference type="ARBA" id="ARBA00006594"/>
    </source>
</evidence>
<dbReference type="Gene3D" id="1.20.1260.30">
    <property type="match status" value="1"/>
</dbReference>
<dbReference type="STRING" id="645990.SAMN00120144_2100"/>
<comment type="similarity">
    <text evidence="1">Belongs to the N(4)/N(6)-methyltransferase family.</text>
</comment>
<dbReference type="GO" id="GO:0032259">
    <property type="term" value="P:methylation"/>
    <property type="evidence" value="ECO:0007669"/>
    <property type="project" value="UniProtKB-KW"/>
</dbReference>
<evidence type="ECO:0000259" key="9">
    <source>
        <dbReference type="Pfam" id="PF12161"/>
    </source>
</evidence>
<dbReference type="PANTHER" id="PTHR42933:SF3">
    <property type="entry name" value="TYPE I RESTRICTION ENZYME MJAVIII METHYLASE SUBUNIT"/>
    <property type="match status" value="1"/>
</dbReference>
<dbReference type="InterPro" id="IPR003356">
    <property type="entry name" value="DNA_methylase_A-5"/>
</dbReference>
<evidence type="ECO:0000313" key="10">
    <source>
        <dbReference type="EMBL" id="SMB92099.1"/>
    </source>
</evidence>
<keyword evidence="3" id="KW-0489">Methyltransferase</keyword>
<reference evidence="10 11" key="1">
    <citation type="submission" date="2017-04" db="EMBL/GenBank/DDBJ databases">
        <authorList>
            <person name="Afonso C.L."/>
            <person name="Miller P.J."/>
            <person name="Scott M.A."/>
            <person name="Spackman E."/>
            <person name="Goraichik I."/>
            <person name="Dimitrov K.M."/>
            <person name="Suarez D.L."/>
            <person name="Swayne D.E."/>
        </authorList>
    </citation>
    <scope>NUCLEOTIDE SEQUENCE [LARGE SCALE GENOMIC DNA]</scope>
    <source>
        <strain evidence="10 11">DSM 11622</strain>
    </source>
</reference>
<dbReference type="Gene3D" id="3.40.50.150">
    <property type="entry name" value="Vaccinia Virus protein VP39"/>
    <property type="match status" value="1"/>
</dbReference>
<keyword evidence="4" id="KW-0808">Transferase</keyword>
<evidence type="ECO:0000256" key="2">
    <source>
        <dbReference type="ARBA" id="ARBA00011900"/>
    </source>
</evidence>
<gene>
    <name evidence="10" type="ORF">SAMN00120144_2100</name>
</gene>
<evidence type="ECO:0000256" key="5">
    <source>
        <dbReference type="ARBA" id="ARBA00022691"/>
    </source>
</evidence>
<evidence type="ECO:0000256" key="7">
    <source>
        <dbReference type="ARBA" id="ARBA00047942"/>
    </source>
</evidence>
<dbReference type="InterPro" id="IPR022749">
    <property type="entry name" value="D12N6_MeTrfase_N"/>
</dbReference>
<accession>A0A1W1VFA9</accession>
<evidence type="ECO:0000256" key="6">
    <source>
        <dbReference type="ARBA" id="ARBA00022747"/>
    </source>
</evidence>
<dbReference type="GO" id="GO:0009307">
    <property type="term" value="P:DNA restriction-modification system"/>
    <property type="evidence" value="ECO:0007669"/>
    <property type="project" value="UniProtKB-KW"/>
</dbReference>
<feature type="domain" description="N6 adenine-specific DNA methyltransferase N-terminal" evidence="9">
    <location>
        <begin position="30"/>
        <end position="154"/>
    </location>
</feature>
<keyword evidence="6" id="KW-0680">Restriction system</keyword>
<dbReference type="PANTHER" id="PTHR42933">
    <property type="entry name" value="SLR6095 PROTEIN"/>
    <property type="match status" value="1"/>
</dbReference>
<dbReference type="EMBL" id="FWWW01000058">
    <property type="protein sequence ID" value="SMB92099.1"/>
    <property type="molecule type" value="Genomic_DNA"/>
</dbReference>
<dbReference type="AlphaFoldDB" id="A0A1W1VFA9"/>
<evidence type="ECO:0000259" key="8">
    <source>
        <dbReference type="Pfam" id="PF02384"/>
    </source>
</evidence>
<dbReference type="GO" id="GO:0003677">
    <property type="term" value="F:DNA binding"/>
    <property type="evidence" value="ECO:0007669"/>
    <property type="project" value="InterPro"/>
</dbReference>
<dbReference type="Pfam" id="PF02384">
    <property type="entry name" value="N6_Mtase"/>
    <property type="match status" value="1"/>
</dbReference>
<evidence type="ECO:0000256" key="4">
    <source>
        <dbReference type="ARBA" id="ARBA00022679"/>
    </source>
</evidence>